<dbReference type="GO" id="GO:0004753">
    <property type="term" value="F:saccharopine dehydrogenase activity"/>
    <property type="evidence" value="ECO:0007669"/>
    <property type="project" value="TreeGrafter"/>
</dbReference>
<evidence type="ECO:0000313" key="5">
    <source>
        <dbReference type="Proteomes" id="UP000319148"/>
    </source>
</evidence>
<name>A0A501PBY2_9PROT</name>
<dbReference type="SUPFAM" id="SSF51735">
    <property type="entry name" value="NAD(P)-binding Rossmann-fold domains"/>
    <property type="match status" value="1"/>
</dbReference>
<keyword evidence="1" id="KW-0560">Oxidoreductase</keyword>
<evidence type="ECO:0000259" key="2">
    <source>
        <dbReference type="Pfam" id="PF03435"/>
    </source>
</evidence>
<evidence type="ECO:0000313" key="4">
    <source>
        <dbReference type="EMBL" id="TPD57698.1"/>
    </source>
</evidence>
<dbReference type="Gene3D" id="3.30.360.10">
    <property type="entry name" value="Dihydrodipicolinate Reductase, domain 2"/>
    <property type="match status" value="1"/>
</dbReference>
<evidence type="ECO:0000256" key="1">
    <source>
        <dbReference type="ARBA" id="ARBA00023002"/>
    </source>
</evidence>
<dbReference type="Pfam" id="PF16653">
    <property type="entry name" value="Sacchrp_dh_C"/>
    <property type="match status" value="1"/>
</dbReference>
<dbReference type="EMBL" id="VFIY01000018">
    <property type="protein sequence ID" value="TPD57698.1"/>
    <property type="molecule type" value="Genomic_DNA"/>
</dbReference>
<dbReference type="SUPFAM" id="SSF55347">
    <property type="entry name" value="Glyceraldehyde-3-phosphate dehydrogenase-like, C-terminal domain"/>
    <property type="match status" value="1"/>
</dbReference>
<dbReference type="InterPro" id="IPR036291">
    <property type="entry name" value="NAD(P)-bd_dom_sf"/>
</dbReference>
<keyword evidence="5" id="KW-1185">Reference proteome</keyword>
<feature type="domain" description="Saccharopine dehydrogenase-like C-terminal" evidence="3">
    <location>
        <begin position="135"/>
        <end position="382"/>
    </location>
</feature>
<dbReference type="GO" id="GO:0005737">
    <property type="term" value="C:cytoplasm"/>
    <property type="evidence" value="ECO:0007669"/>
    <property type="project" value="TreeGrafter"/>
</dbReference>
<sequence>MTPSPAVPDRPSLHWVGAGLSSGPGIVALARQHADLTVWDVSPDRVKELRLLASLDIGWRRLNLDDEQLVEEFRASLTPGDVVVSMLPAALHADLAELVLARGCHVVTSSYVSPEMQALDGPAREAGVALVNEVGLDPGIDHLFAHLVVAAAQSAGLLGKDLPMKFVSYCGGVPAEPDAFTYKFSWTPLGVLTALKNQARFLAGGAEQVVDKAWEAVSRLDIAGETFEVYPNRNSLPYIEDYGLDGEAGLKDFVRGTLRLEGWKQAWAEIFTQVESADLEALKQLSAQLQAAHSYGEGEEDRVVLYVALEIDAGEQNPWRAALALDEKGSGWQTAMARTVSLTVARAAESVLAGDFRPGVHAAISDPALCRRWLADLKAEGLNIRAENIPL</sequence>
<accession>A0A501PBY2</accession>
<organism evidence="4 5">
    <name type="scientific">Emcibacter nanhaiensis</name>
    <dbReference type="NCBI Taxonomy" id="1505037"/>
    <lineage>
        <taxon>Bacteria</taxon>
        <taxon>Pseudomonadati</taxon>
        <taxon>Pseudomonadota</taxon>
        <taxon>Alphaproteobacteria</taxon>
        <taxon>Emcibacterales</taxon>
        <taxon>Emcibacteraceae</taxon>
        <taxon>Emcibacter</taxon>
    </lineage>
</organism>
<dbReference type="InterPro" id="IPR005097">
    <property type="entry name" value="Sacchrp_dh_NADP-bd"/>
</dbReference>
<dbReference type="Pfam" id="PF03435">
    <property type="entry name" value="Sacchrp_dh_NADP"/>
    <property type="match status" value="1"/>
</dbReference>
<dbReference type="RefSeq" id="WP_139942013.1">
    <property type="nucleotide sequence ID" value="NZ_JBHSYP010000005.1"/>
</dbReference>
<dbReference type="AlphaFoldDB" id="A0A501PBY2"/>
<comment type="caution">
    <text evidence="4">The sequence shown here is derived from an EMBL/GenBank/DDBJ whole genome shotgun (WGS) entry which is preliminary data.</text>
</comment>
<proteinExistence type="predicted"/>
<dbReference type="Gene3D" id="3.40.50.720">
    <property type="entry name" value="NAD(P)-binding Rossmann-like Domain"/>
    <property type="match status" value="1"/>
</dbReference>
<dbReference type="PANTHER" id="PTHR11133:SF22">
    <property type="entry name" value="ALPHA-AMINOADIPIC SEMIALDEHYDE SYNTHASE, MITOCHONDRIAL"/>
    <property type="match status" value="1"/>
</dbReference>
<reference evidence="5" key="1">
    <citation type="submission" date="2019-06" db="EMBL/GenBank/DDBJ databases">
        <title>The complete genome of Emcibacter congregatus ZYLT.</title>
        <authorList>
            <person name="Zhao Z."/>
        </authorList>
    </citation>
    <scope>NUCLEOTIDE SEQUENCE [LARGE SCALE GENOMIC DNA]</scope>
    <source>
        <strain evidence="5">MCCC 1A06723</strain>
    </source>
</reference>
<evidence type="ECO:0000259" key="3">
    <source>
        <dbReference type="Pfam" id="PF16653"/>
    </source>
</evidence>
<dbReference type="GO" id="GO:0019878">
    <property type="term" value="P:lysine biosynthetic process via aminoadipic acid"/>
    <property type="evidence" value="ECO:0007669"/>
    <property type="project" value="TreeGrafter"/>
</dbReference>
<dbReference type="Proteomes" id="UP000319148">
    <property type="component" value="Unassembled WGS sequence"/>
</dbReference>
<gene>
    <name evidence="4" type="ORF">FIV46_16465</name>
</gene>
<protein>
    <submittedName>
        <fullName evidence="4">Saccharopine dehydrogenase</fullName>
    </submittedName>
</protein>
<dbReference type="InterPro" id="IPR032095">
    <property type="entry name" value="Sacchrp_dh-like_C"/>
</dbReference>
<dbReference type="InterPro" id="IPR051168">
    <property type="entry name" value="AASS"/>
</dbReference>
<dbReference type="OrthoDB" id="973788at2"/>
<feature type="domain" description="Saccharopine dehydrogenase NADP binding" evidence="2">
    <location>
        <begin position="14"/>
        <end position="131"/>
    </location>
</feature>
<dbReference type="PANTHER" id="PTHR11133">
    <property type="entry name" value="SACCHAROPINE DEHYDROGENASE"/>
    <property type="match status" value="1"/>
</dbReference>